<comment type="similarity">
    <text evidence="2">Belongs to the peroxisomal membrane protein PXMP2/4 family.</text>
</comment>
<gene>
    <name evidence="8" type="ORF">AnigIFM63604_008742</name>
</gene>
<evidence type="ECO:0000256" key="4">
    <source>
        <dbReference type="ARBA" id="ARBA00022989"/>
    </source>
</evidence>
<evidence type="ECO:0000256" key="6">
    <source>
        <dbReference type="SAM" id="MobiDB-lite"/>
    </source>
</evidence>
<dbReference type="Proteomes" id="UP001144191">
    <property type="component" value="Unassembled WGS sequence"/>
</dbReference>
<dbReference type="InterPro" id="IPR007248">
    <property type="entry name" value="Mpv17_PMP22"/>
</dbReference>
<feature type="domain" description="Trafficking protein particle complex II-specific subunit 65 IgD3" evidence="7">
    <location>
        <begin position="408"/>
        <end position="570"/>
    </location>
</feature>
<dbReference type="Pfam" id="PF12735">
    <property type="entry name" value="IgD3_Trs65"/>
    <property type="match status" value="1"/>
</dbReference>
<evidence type="ECO:0000313" key="9">
    <source>
        <dbReference type="Proteomes" id="UP001144191"/>
    </source>
</evidence>
<dbReference type="GO" id="GO:1990071">
    <property type="term" value="C:TRAPPII protein complex"/>
    <property type="evidence" value="ECO:0007669"/>
    <property type="project" value="InterPro"/>
</dbReference>
<keyword evidence="3" id="KW-0812">Transmembrane</keyword>
<proteinExistence type="inferred from homology"/>
<evidence type="ECO:0000259" key="7">
    <source>
        <dbReference type="Pfam" id="PF12735"/>
    </source>
</evidence>
<dbReference type="AlphaFoldDB" id="A0A9W6A6H0"/>
<dbReference type="PANTHER" id="PTHR28159">
    <property type="entry name" value="TRAFFICKING PROTEIN PARTICLE COMPLEX II-SPECIFIC SUBUNIT 65"/>
    <property type="match status" value="1"/>
</dbReference>
<reference evidence="8" key="1">
    <citation type="submission" date="2022-07" db="EMBL/GenBank/DDBJ databases">
        <title>Taxonomy of Aspergillus series Nigri: significant species reduction supported by multi-species coalescent approaches.</title>
        <authorList>
            <person name="Bian C."/>
            <person name="Kusuya Y."/>
            <person name="Sklenar F."/>
            <person name="D'hooge E."/>
            <person name="Yaguchi T."/>
            <person name="Takahashi H."/>
            <person name="Hubka V."/>
        </authorList>
    </citation>
    <scope>NUCLEOTIDE SEQUENCE</scope>
    <source>
        <strain evidence="8">IFM 63604</strain>
    </source>
</reference>
<dbReference type="InterPro" id="IPR024662">
    <property type="entry name" value="Trs65"/>
</dbReference>
<dbReference type="GO" id="GO:0016020">
    <property type="term" value="C:membrane"/>
    <property type="evidence" value="ECO:0007669"/>
    <property type="project" value="UniProtKB-SubCell"/>
</dbReference>
<dbReference type="Pfam" id="PF04117">
    <property type="entry name" value="Mpv17_PMP22"/>
    <property type="match status" value="1"/>
</dbReference>
<keyword evidence="5" id="KW-0472">Membrane</keyword>
<dbReference type="EMBL" id="BRPB01000058">
    <property type="protein sequence ID" value="GLA52109.1"/>
    <property type="molecule type" value="Genomic_DNA"/>
</dbReference>
<organism evidence="8 9">
    <name type="scientific">Aspergillus niger</name>
    <dbReference type="NCBI Taxonomy" id="5061"/>
    <lineage>
        <taxon>Eukaryota</taxon>
        <taxon>Fungi</taxon>
        <taxon>Dikarya</taxon>
        <taxon>Ascomycota</taxon>
        <taxon>Pezizomycotina</taxon>
        <taxon>Eurotiomycetes</taxon>
        <taxon>Eurotiomycetidae</taxon>
        <taxon>Eurotiales</taxon>
        <taxon>Aspergillaceae</taxon>
        <taxon>Aspergillus</taxon>
        <taxon>Aspergillus subgen. Circumdati</taxon>
    </lineage>
</organism>
<keyword evidence="4" id="KW-1133">Transmembrane helix</keyword>
<feature type="region of interest" description="Disordered" evidence="6">
    <location>
        <begin position="468"/>
        <end position="489"/>
    </location>
</feature>
<evidence type="ECO:0000256" key="1">
    <source>
        <dbReference type="ARBA" id="ARBA00004141"/>
    </source>
</evidence>
<dbReference type="GO" id="GO:0006891">
    <property type="term" value="P:intra-Golgi vesicle-mediated transport"/>
    <property type="evidence" value="ECO:0007669"/>
    <property type="project" value="InterPro"/>
</dbReference>
<evidence type="ECO:0000256" key="3">
    <source>
        <dbReference type="ARBA" id="ARBA00022692"/>
    </source>
</evidence>
<dbReference type="GO" id="GO:0005802">
    <property type="term" value="C:trans-Golgi network"/>
    <property type="evidence" value="ECO:0007669"/>
    <property type="project" value="TreeGrafter"/>
</dbReference>
<evidence type="ECO:0000256" key="2">
    <source>
        <dbReference type="ARBA" id="ARBA00006824"/>
    </source>
</evidence>
<evidence type="ECO:0000256" key="5">
    <source>
        <dbReference type="ARBA" id="ARBA00023136"/>
    </source>
</evidence>
<protein>
    <recommendedName>
        <fullName evidence="7">Trafficking protein particle complex II-specific subunit 65 IgD3 domain-containing protein</fullName>
    </recommendedName>
</protein>
<evidence type="ECO:0000313" key="8">
    <source>
        <dbReference type="EMBL" id="GLA52109.1"/>
    </source>
</evidence>
<name>A0A9W6A6H0_ASPNG</name>
<comment type="subcellular location">
    <subcellularLocation>
        <location evidence="1">Membrane</location>
        <topology evidence="1">Multi-pass membrane protein</topology>
    </subcellularLocation>
</comment>
<dbReference type="InterPro" id="IPR055420">
    <property type="entry name" value="IgD3_Trs65"/>
</dbReference>
<accession>A0A9W6A6H0</accession>
<feature type="region of interest" description="Disordered" evidence="6">
    <location>
        <begin position="379"/>
        <end position="414"/>
    </location>
</feature>
<sequence length="893" mass="98556">MPSLDIPGEFLRHAVLDTVVPHASDADLEAALTSALEKGAEDLTSVLSLIPQRSLLFFDEFCTVRVVLRLSNCSPPSLKQYLPHLEVRLDAFAIDPAETVAENPTPTRDLIFSGVVDSQEPLVVVNEFEGDTGGGNHVYVIWSVKAFLKRPRIRIQHPSLLFIASASLNPAETRQQESRGDDYLPPLIPASTNILQPLSSDKSLDQKDPFLPASRLLRVVPAKYSEDPIYNVQQHSGHPIRIVPAASARIRYSRLNAYSGRPTTVASLDFEVTPFLNCDVTFDKAELSMSDGTIETLTDAPGLLPPIRCQPRDDITLVYKLTPDYAPDPNPSTTVMVSVLDISLEAIIHLSDNCNPRILMQWRTNVDFSMVLNPTFGGPSQALQRNNRPASLPMTPNQSNAAAGTATPNRSSLRERAYSTAGLGVSVSFSGPPHVEVGKPFAWSIFIVNRSSGSRKFSIVAIPRRKKLDPRGHTVRPSSSSATSRKDAQVAEAVTDDNIVHALQKSVVGQEAELVSLSTDVRAGPLLPGTCFSTELKLLPLAVGALRLEAVRLVDVNTNETIDIKDLPDIHSFERKGRPIEVESSGNLLIRLLALVSPVRAFWQSFASYSPRARQPGFPSRSPSIPFHLANHFCLSSPFVMFSTSRRRILDGLNRRYIYGRLPLLHAIIFLIEMAAAMRLAAKFNSYYAEKPILTTMVTNAILGGIADTVAQLITAFKARGGRRPSDSNDLISIEIHDLDKEKPPALGELGHARHMPPPFDFERLTRFMSYGFFMAPVQFHWFGFLSRAFPLTKRNPSIPALKRVCVDQLMFAPFGLACFFSFMTVAEGGGRRALTRKFQDVYLPTLKANFVLWPAVQILNFRVVPIQFQIPFVSSVGIAWTAYLSLTNSSEE</sequence>
<comment type="caution">
    <text evidence="8">The sequence shown here is derived from an EMBL/GenBank/DDBJ whole genome shotgun (WGS) entry which is preliminary data.</text>
</comment>
<feature type="compositionally biased region" description="Polar residues" evidence="6">
    <location>
        <begin position="381"/>
        <end position="411"/>
    </location>
</feature>
<dbReference type="PANTHER" id="PTHR28159:SF1">
    <property type="entry name" value="TRAFFICKING PROTEIN PARTICLE COMPLEX II-SPECIFIC SUBUNIT 65"/>
    <property type="match status" value="1"/>
</dbReference>